<dbReference type="Gene3D" id="1.10.10.60">
    <property type="entry name" value="Homeodomain-like"/>
    <property type="match status" value="1"/>
</dbReference>
<dbReference type="PANTHER" id="PTHR46796">
    <property type="entry name" value="HTH-TYPE TRANSCRIPTIONAL ACTIVATOR RHAS-RELATED"/>
    <property type="match status" value="1"/>
</dbReference>
<reference evidence="6" key="1">
    <citation type="submission" date="2020-10" db="EMBL/GenBank/DDBJ databases">
        <authorList>
            <person name="Gilroy R."/>
        </authorList>
    </citation>
    <scope>NUCLEOTIDE SEQUENCE</scope>
    <source>
        <strain evidence="6">ChiGjej1B1-24693</strain>
    </source>
</reference>
<evidence type="ECO:0000259" key="5">
    <source>
        <dbReference type="PROSITE" id="PS01124"/>
    </source>
</evidence>
<dbReference type="GO" id="GO:0003700">
    <property type="term" value="F:DNA-binding transcription factor activity"/>
    <property type="evidence" value="ECO:0007669"/>
    <property type="project" value="InterPro"/>
</dbReference>
<dbReference type="InterPro" id="IPR018060">
    <property type="entry name" value="HTH_AraC"/>
</dbReference>
<dbReference type="InterPro" id="IPR037923">
    <property type="entry name" value="HTH-like"/>
</dbReference>
<dbReference type="SMART" id="SM00342">
    <property type="entry name" value="HTH_ARAC"/>
    <property type="match status" value="1"/>
</dbReference>
<gene>
    <name evidence="6" type="ORF">IAA98_07165</name>
</gene>
<evidence type="ECO:0000313" key="6">
    <source>
        <dbReference type="EMBL" id="HIT75345.1"/>
    </source>
</evidence>
<dbReference type="EMBL" id="DVLP01000216">
    <property type="protein sequence ID" value="HIT75345.1"/>
    <property type="molecule type" value="Genomic_DNA"/>
</dbReference>
<reference evidence="6" key="2">
    <citation type="journal article" date="2021" name="PeerJ">
        <title>Extensive microbial diversity within the chicken gut microbiome revealed by metagenomics and culture.</title>
        <authorList>
            <person name="Gilroy R."/>
            <person name="Ravi A."/>
            <person name="Getino M."/>
            <person name="Pursley I."/>
            <person name="Horton D.L."/>
            <person name="Alikhan N.F."/>
            <person name="Baker D."/>
            <person name="Gharbi K."/>
            <person name="Hall N."/>
            <person name="Watson M."/>
            <person name="Adriaenssens E.M."/>
            <person name="Foster-Nyarko E."/>
            <person name="Jarju S."/>
            <person name="Secka A."/>
            <person name="Antonio M."/>
            <person name="Oren A."/>
            <person name="Chaudhuri R.R."/>
            <person name="La Ragione R."/>
            <person name="Hildebrand F."/>
            <person name="Pallen M.J."/>
        </authorList>
    </citation>
    <scope>NUCLEOTIDE SEQUENCE</scope>
    <source>
        <strain evidence="6">ChiGjej1B1-24693</strain>
    </source>
</reference>
<keyword evidence="4" id="KW-0804">Transcription</keyword>
<accession>A0A9D1KM62</accession>
<feature type="domain" description="HTH araC/xylS-type" evidence="5">
    <location>
        <begin position="154"/>
        <end position="254"/>
    </location>
</feature>
<dbReference type="GO" id="GO:0043565">
    <property type="term" value="F:sequence-specific DNA binding"/>
    <property type="evidence" value="ECO:0007669"/>
    <property type="project" value="InterPro"/>
</dbReference>
<keyword evidence="3" id="KW-0238">DNA-binding</keyword>
<comment type="caution">
    <text evidence="6">The sequence shown here is derived from an EMBL/GenBank/DDBJ whole genome shotgun (WGS) entry which is preliminary data.</text>
</comment>
<dbReference type="PROSITE" id="PS01124">
    <property type="entry name" value="HTH_ARAC_FAMILY_2"/>
    <property type="match status" value="1"/>
</dbReference>
<evidence type="ECO:0000256" key="1">
    <source>
        <dbReference type="ARBA" id="ARBA00022490"/>
    </source>
</evidence>
<protein>
    <submittedName>
        <fullName evidence="6">Helix-turn-helix transcriptional regulator</fullName>
    </submittedName>
</protein>
<dbReference type="Pfam" id="PF02311">
    <property type="entry name" value="AraC_binding"/>
    <property type="match status" value="1"/>
</dbReference>
<dbReference type="Gene3D" id="2.60.120.280">
    <property type="entry name" value="Regulatory protein AraC"/>
    <property type="match status" value="1"/>
</dbReference>
<dbReference type="InterPro" id="IPR050204">
    <property type="entry name" value="AraC_XylS_family_regulators"/>
</dbReference>
<dbReference type="InterPro" id="IPR003313">
    <property type="entry name" value="AraC-bd"/>
</dbReference>
<organism evidence="6 7">
    <name type="scientific">Candidatus Avipropionibacterium avicola</name>
    <dbReference type="NCBI Taxonomy" id="2840701"/>
    <lineage>
        <taxon>Bacteria</taxon>
        <taxon>Bacillati</taxon>
        <taxon>Actinomycetota</taxon>
        <taxon>Actinomycetes</taxon>
        <taxon>Propionibacteriales</taxon>
        <taxon>Propionibacteriaceae</taxon>
        <taxon>Propionibacteriaceae incertae sedis</taxon>
        <taxon>Candidatus Avipropionibacterium</taxon>
    </lineage>
</organism>
<dbReference type="SUPFAM" id="SSF46689">
    <property type="entry name" value="Homeodomain-like"/>
    <property type="match status" value="1"/>
</dbReference>
<dbReference type="Proteomes" id="UP000886842">
    <property type="component" value="Unassembled WGS sequence"/>
</dbReference>
<dbReference type="PANTHER" id="PTHR46796:SF13">
    <property type="entry name" value="HTH-TYPE TRANSCRIPTIONAL ACTIVATOR RHAS"/>
    <property type="match status" value="1"/>
</dbReference>
<keyword evidence="2" id="KW-0805">Transcription regulation</keyword>
<proteinExistence type="predicted"/>
<dbReference type="InterPro" id="IPR009057">
    <property type="entry name" value="Homeodomain-like_sf"/>
</dbReference>
<evidence type="ECO:0000256" key="2">
    <source>
        <dbReference type="ARBA" id="ARBA00023015"/>
    </source>
</evidence>
<evidence type="ECO:0000256" key="3">
    <source>
        <dbReference type="ARBA" id="ARBA00023125"/>
    </source>
</evidence>
<dbReference type="Pfam" id="PF12833">
    <property type="entry name" value="HTH_18"/>
    <property type="match status" value="1"/>
</dbReference>
<keyword evidence="1" id="KW-0963">Cytoplasm</keyword>
<dbReference type="SUPFAM" id="SSF51215">
    <property type="entry name" value="Regulatory protein AraC"/>
    <property type="match status" value="1"/>
</dbReference>
<evidence type="ECO:0000313" key="7">
    <source>
        <dbReference type="Proteomes" id="UP000886842"/>
    </source>
</evidence>
<evidence type="ECO:0000256" key="4">
    <source>
        <dbReference type="ARBA" id="ARBA00023163"/>
    </source>
</evidence>
<dbReference type="AlphaFoldDB" id="A0A9D1KM62"/>
<name>A0A9D1KM62_9ACTN</name>
<sequence>MLDDLIFLHGSHGPDCAATVDKAFTYHTLQYMTRGSVELSYDERQLRLGPGWVWPCHPGPWIRFGVSEPGQTWDHRYVAFRGPRVATWEASGLWPPAPGPVPLADRGRIAATFDEIIDLAIQPGLLPRLRATHHLEGLLLERAEADRDAEQAGPAWLAEVLRRLAEPGEVDYDELAGELNVSLTTLRRQFREATGQSLHAHHLECRIAHARRLLGESDEPIKLIASRLGYRDLSWFTRQFRQFSGSSPAAYRRSRQL</sequence>